<dbReference type="EMBL" id="JAFMYV010000014">
    <property type="protein sequence ID" value="MBO0939423.1"/>
    <property type="molecule type" value="Genomic_DNA"/>
</dbReference>
<dbReference type="AlphaFoldDB" id="A0A939GN07"/>
<gene>
    <name evidence="1" type="ORF">J2I47_22935</name>
</gene>
<name>A0A939GN07_9BACT</name>
<comment type="caution">
    <text evidence="1">The sequence shown here is derived from an EMBL/GenBank/DDBJ whole genome shotgun (WGS) entry which is preliminary data.</text>
</comment>
<reference evidence="1" key="1">
    <citation type="submission" date="2021-03" db="EMBL/GenBank/DDBJ databases">
        <title>Fibrella sp. HMF5335 genome sequencing and assembly.</title>
        <authorList>
            <person name="Kang H."/>
            <person name="Kim H."/>
            <person name="Bae S."/>
            <person name="Joh K."/>
        </authorList>
    </citation>
    <scope>NUCLEOTIDE SEQUENCE</scope>
    <source>
        <strain evidence="1">HMF5335</strain>
    </source>
</reference>
<accession>A0A939GN07</accession>
<evidence type="ECO:0000313" key="1">
    <source>
        <dbReference type="EMBL" id="MBO0939423.1"/>
    </source>
</evidence>
<dbReference type="RefSeq" id="WP_207366949.1">
    <property type="nucleotide sequence ID" value="NZ_JAFMYV010000014.1"/>
</dbReference>
<keyword evidence="2" id="KW-1185">Reference proteome</keyword>
<sequence length="125" mass="14507">MELGIFIGAHRFAPSKSHNSRKKYIVMDSEPYRYQRFISDLGGQDIRAYGTNKDGQVEAVIQQVRDFLRTSSRRKLPGPDFFHSRYIDFMTELPIICDAEHLDIQKLTYRDYLDCVLGWLVGSGE</sequence>
<proteinExistence type="predicted"/>
<protein>
    <submittedName>
        <fullName evidence="1">Uncharacterized protein</fullName>
    </submittedName>
</protein>
<evidence type="ECO:0000313" key="2">
    <source>
        <dbReference type="Proteomes" id="UP000664034"/>
    </source>
</evidence>
<organism evidence="1 2">
    <name type="scientific">Fibrella rubiginis</name>
    <dbReference type="NCBI Taxonomy" id="2817060"/>
    <lineage>
        <taxon>Bacteria</taxon>
        <taxon>Pseudomonadati</taxon>
        <taxon>Bacteroidota</taxon>
        <taxon>Cytophagia</taxon>
        <taxon>Cytophagales</taxon>
        <taxon>Spirosomataceae</taxon>
        <taxon>Fibrella</taxon>
    </lineage>
</organism>
<dbReference type="Proteomes" id="UP000664034">
    <property type="component" value="Unassembled WGS sequence"/>
</dbReference>